<protein>
    <submittedName>
        <fullName evidence="1">HAMP domain-containing sensor histidine kinase</fullName>
    </submittedName>
</protein>
<dbReference type="Proteomes" id="UP001163223">
    <property type="component" value="Chromosome"/>
</dbReference>
<accession>A0ACD4NPE4</accession>
<dbReference type="EMBL" id="CP113520">
    <property type="protein sequence ID" value="WAJ28810.1"/>
    <property type="molecule type" value="Genomic_DNA"/>
</dbReference>
<organism evidence="1 2">
    <name type="scientific">Antarcticirhabdus aurantiaca</name>
    <dbReference type="NCBI Taxonomy" id="2606717"/>
    <lineage>
        <taxon>Bacteria</taxon>
        <taxon>Pseudomonadati</taxon>
        <taxon>Pseudomonadota</taxon>
        <taxon>Alphaproteobacteria</taxon>
        <taxon>Hyphomicrobiales</taxon>
        <taxon>Aurantimonadaceae</taxon>
        <taxon>Antarcticirhabdus</taxon>
    </lineage>
</organism>
<keyword evidence="2" id="KW-1185">Reference proteome</keyword>
<evidence type="ECO:0000313" key="2">
    <source>
        <dbReference type="Proteomes" id="UP001163223"/>
    </source>
</evidence>
<keyword evidence="1" id="KW-0808">Transferase</keyword>
<name>A0ACD4NPE4_9HYPH</name>
<sequence>MRDETESGGEATTPGGTGAQAPAGPRRARARRPLSVRLLLFTALAVMAAEILIFVPSVAHFQTEWLRARIESAAVAGLAADMTSAEEGSVIEPAQQAELLGMLESELVAISSGGAARLLARAETVPVPDRKIDLSTLGPLEAIRSTFRTLLIGGDETLRVSGPIAGGEATAEIVMPDAPLRRALLDYARNIFLLSLAIATFVALLVYAAITTALVRPIERMTRAMVAFAEDPEDASRILEPEPRRDEIGIAQAELAAMQAQLSRTLREQRHLAELGLAVSKINHDLRNILASAQLVSDRLSDLPDPRVQRFAPLLIRSLDRALDYTRSVLAYGRAVEAEPARRRVRLRLLVAEVFETLAVPEEAGIDFNNAVAEDFEVDVDPDQFFRVLSNLCRNAVQALEGQDDPAIVRRITVDAVREGANGARIGVEDTGPGLPVRARENLFRAFRGSARSGGTGLGLAIAAEIVRGHGGQIGLVDRDRAGTRFEIRLPSAAFARALLAPTEAERPRARPPAPGAQDRAIPADAHATEAAGHPPPEPST</sequence>
<gene>
    <name evidence="1" type="ORF">OXU80_00710</name>
</gene>
<keyword evidence="1" id="KW-0418">Kinase</keyword>
<evidence type="ECO:0000313" key="1">
    <source>
        <dbReference type="EMBL" id="WAJ28810.1"/>
    </source>
</evidence>
<proteinExistence type="predicted"/>
<reference evidence="1" key="1">
    <citation type="submission" date="2022-11" db="EMBL/GenBank/DDBJ databases">
        <title>beta-Carotene-producing bacterium, Jeongeuplla avenae sp. nov., alleviates the salt stress of Arabidopsis seedlings.</title>
        <authorList>
            <person name="Jiang L."/>
            <person name="Lee J."/>
        </authorList>
    </citation>
    <scope>NUCLEOTIDE SEQUENCE</scope>
    <source>
        <strain evidence="1">DY_R2A_6</strain>
    </source>
</reference>